<dbReference type="EMBL" id="AM902716">
    <property type="protein sequence ID" value="CAP44782.1"/>
    <property type="molecule type" value="Genomic_DNA"/>
</dbReference>
<dbReference type="AlphaFoldDB" id="A9ID93"/>
<dbReference type="Gene3D" id="3.40.50.150">
    <property type="entry name" value="Vaccinia Virus protein VP39"/>
    <property type="match status" value="1"/>
</dbReference>
<evidence type="ECO:0000256" key="1">
    <source>
        <dbReference type="ARBA" id="ARBA00006594"/>
    </source>
</evidence>
<organism evidence="7 8">
    <name type="scientific">Bordetella petrii (strain ATCC BAA-461 / DSM 12804 / CCUG 43448 / CIP 107267 / Se-1111R)</name>
    <dbReference type="NCBI Taxonomy" id="340100"/>
    <lineage>
        <taxon>Bacteria</taxon>
        <taxon>Pseudomonadati</taxon>
        <taxon>Pseudomonadota</taxon>
        <taxon>Betaproteobacteria</taxon>
        <taxon>Burkholderiales</taxon>
        <taxon>Alcaligenaceae</taxon>
        <taxon>Bordetella</taxon>
    </lineage>
</organism>
<name>A9ID93_BORPD</name>
<keyword evidence="2" id="KW-0489">Methyltransferase</keyword>
<dbReference type="InterPro" id="IPR001091">
    <property type="entry name" value="RM_Methyltransferase"/>
</dbReference>
<evidence type="ECO:0000256" key="3">
    <source>
        <dbReference type="ARBA" id="ARBA00022679"/>
    </source>
</evidence>
<dbReference type="PROSITE" id="PS00092">
    <property type="entry name" value="N6_MTASE"/>
    <property type="match status" value="1"/>
</dbReference>
<dbReference type="PRINTS" id="PR00508">
    <property type="entry name" value="S21N4MTFRASE"/>
</dbReference>
<dbReference type="GO" id="GO:0003677">
    <property type="term" value="F:DNA binding"/>
    <property type="evidence" value="ECO:0007669"/>
    <property type="project" value="InterPro"/>
</dbReference>
<keyword evidence="8" id="KW-1185">Reference proteome</keyword>
<sequence>MERPIKRKRSVKRKQHPIFNNLNHVRISGADLYQGDCLAILPALDGPFDAVVTDPPYSSGGQSKGNRAGGTGSKYLNSGGESPWPDFAGDSKDQRAYLHWSTLWLALCYEKLTAGGLAIVFSDWRQLPVTSDALQGAGFTWRGVGVWDKAASSRPYKGGFRAQAEYFVWGSKGQLAGDTYSAGVFRVQQRPGDKLHQVGKPLPLMDSLVAAVGPRILDPFMGSGTTGVAALTQGKSFTGIELAGHYFQIAADRLRTV</sequence>
<feature type="region of interest" description="Disordered" evidence="5">
    <location>
        <begin position="55"/>
        <end position="79"/>
    </location>
</feature>
<dbReference type="GO" id="GO:0008170">
    <property type="term" value="F:N-methyltransferase activity"/>
    <property type="evidence" value="ECO:0007669"/>
    <property type="project" value="InterPro"/>
</dbReference>
<dbReference type="EC" id="2.1.1.-" evidence="4"/>
<dbReference type="KEGG" id="bpt:Bpet4431"/>
<evidence type="ECO:0000313" key="7">
    <source>
        <dbReference type="EMBL" id="CAP44782.1"/>
    </source>
</evidence>
<protein>
    <recommendedName>
        <fullName evidence="4">Methyltransferase</fullName>
        <ecNumber evidence="4">2.1.1.-</ecNumber>
    </recommendedName>
</protein>
<dbReference type="Proteomes" id="UP000001225">
    <property type="component" value="Chromosome"/>
</dbReference>
<dbReference type="InterPro" id="IPR002941">
    <property type="entry name" value="DNA_methylase_N4/N6"/>
</dbReference>
<accession>A9ID93</accession>
<dbReference type="SUPFAM" id="SSF53335">
    <property type="entry name" value="S-adenosyl-L-methionine-dependent methyltransferases"/>
    <property type="match status" value="1"/>
</dbReference>
<evidence type="ECO:0000313" key="8">
    <source>
        <dbReference type="Proteomes" id="UP000001225"/>
    </source>
</evidence>
<dbReference type="InterPro" id="IPR029063">
    <property type="entry name" value="SAM-dependent_MTases_sf"/>
</dbReference>
<gene>
    <name evidence="7" type="ordered locus">Bpet4431</name>
</gene>
<dbReference type="STRING" id="94624.Bpet4431"/>
<evidence type="ECO:0000256" key="2">
    <source>
        <dbReference type="ARBA" id="ARBA00022603"/>
    </source>
</evidence>
<comment type="similarity">
    <text evidence="1 4">Belongs to the N(4)/N(6)-methyltransferase family.</text>
</comment>
<dbReference type="GO" id="GO:0032259">
    <property type="term" value="P:methylation"/>
    <property type="evidence" value="ECO:0007669"/>
    <property type="project" value="UniProtKB-KW"/>
</dbReference>
<evidence type="ECO:0000256" key="5">
    <source>
        <dbReference type="SAM" id="MobiDB-lite"/>
    </source>
</evidence>
<dbReference type="eggNOG" id="COG0863">
    <property type="taxonomic scope" value="Bacteria"/>
</dbReference>
<dbReference type="Pfam" id="PF01555">
    <property type="entry name" value="N6_N4_Mtase"/>
    <property type="match status" value="1"/>
</dbReference>
<feature type="domain" description="DNA methylase N-4/N-6" evidence="6">
    <location>
        <begin position="49"/>
        <end position="193"/>
    </location>
</feature>
<dbReference type="InterPro" id="IPR002052">
    <property type="entry name" value="DNA_methylase_N6_adenine_CS"/>
</dbReference>
<dbReference type="eggNOG" id="COG2890">
    <property type="taxonomic scope" value="Bacteria"/>
</dbReference>
<reference evidence="7 8" key="1">
    <citation type="journal article" date="2008" name="BMC Genomics">
        <title>The missing link: Bordetella petrii is endowed with both the metabolic versatility of environmental bacteria and virulence traits of pathogenic Bordetellae.</title>
        <authorList>
            <person name="Gross R."/>
            <person name="Guzman C.A."/>
            <person name="Sebaihia M."/>
            <person name="Martins Dos Santos V.A."/>
            <person name="Pieper D.H."/>
            <person name="Koebnik R."/>
            <person name="Lechner M."/>
            <person name="Bartels D."/>
            <person name="Buhrmester J."/>
            <person name="Choudhuri J.V."/>
            <person name="Ebensen T."/>
            <person name="Gaigalat L."/>
            <person name="Herrmann S."/>
            <person name="Khachane A.N."/>
            <person name="Larisch C."/>
            <person name="Link S."/>
            <person name="Linke B."/>
            <person name="Meyer F."/>
            <person name="Mormann S."/>
            <person name="Nakunst D."/>
            <person name="Rueckert C."/>
            <person name="Schneiker-Bekel S."/>
            <person name="Schulze K."/>
            <person name="Vorhoelter F.J."/>
            <person name="Yevsa T."/>
            <person name="Engle J.T."/>
            <person name="Goldman W.E."/>
            <person name="Puehler A."/>
            <person name="Goebel U.B."/>
            <person name="Goesmann A."/>
            <person name="Bloecker H."/>
            <person name="Kaiser O."/>
            <person name="Martinez-Arias R."/>
        </authorList>
    </citation>
    <scope>NUCLEOTIDE SEQUENCE [LARGE SCALE GENOMIC DNA]</scope>
    <source>
        <strain evidence="8">ATCC BAA-461 / DSM 12804 / CCUG 43448 / CIP 107267 / Se-1111R</strain>
    </source>
</reference>
<dbReference type="REBASE" id="16853">
    <property type="entry name" value="M.Bpe12804ORF4431P"/>
</dbReference>
<keyword evidence="3" id="KW-0808">Transferase</keyword>
<proteinExistence type="inferred from homology"/>
<evidence type="ECO:0000259" key="6">
    <source>
        <dbReference type="Pfam" id="PF01555"/>
    </source>
</evidence>
<evidence type="ECO:0000256" key="4">
    <source>
        <dbReference type="RuleBase" id="RU362026"/>
    </source>
</evidence>